<dbReference type="Proteomes" id="UP001179501">
    <property type="component" value="Chromosome"/>
</dbReference>
<dbReference type="SUPFAM" id="SSF53756">
    <property type="entry name" value="UDP-Glycosyltransferase/glycogen phosphorylase"/>
    <property type="match status" value="1"/>
</dbReference>
<dbReference type="Pfam" id="PF13439">
    <property type="entry name" value="Glyco_transf_4"/>
    <property type="match status" value="1"/>
</dbReference>
<dbReference type="PANTHER" id="PTHR12526">
    <property type="entry name" value="GLYCOSYLTRANSFERASE"/>
    <property type="match status" value="1"/>
</dbReference>
<protein>
    <submittedName>
        <fullName evidence="3">Glycosyltransferase</fullName>
    </submittedName>
</protein>
<dbReference type="InterPro" id="IPR028098">
    <property type="entry name" value="Glyco_trans_4-like_N"/>
</dbReference>
<dbReference type="RefSeq" id="WP_077083670.1">
    <property type="nucleotide sequence ID" value="NZ_CP116614.1"/>
</dbReference>
<organism evidence="3 4">
    <name type="scientific">Porphyromonas gingivalis</name>
    <name type="common">Bacteroides gingivalis</name>
    <dbReference type="NCBI Taxonomy" id="837"/>
    <lineage>
        <taxon>Bacteria</taxon>
        <taxon>Pseudomonadati</taxon>
        <taxon>Bacteroidota</taxon>
        <taxon>Bacteroidia</taxon>
        <taxon>Bacteroidales</taxon>
        <taxon>Porphyromonadaceae</taxon>
        <taxon>Porphyromonas</taxon>
    </lineage>
</organism>
<evidence type="ECO:0000313" key="4">
    <source>
        <dbReference type="Proteomes" id="UP001179501"/>
    </source>
</evidence>
<dbReference type="AlphaFoldDB" id="A0AAE9XIP2"/>
<name>A0AAE9XIP2_PORGN</name>
<reference evidence="3" key="1">
    <citation type="submission" date="2023-01" db="EMBL/GenBank/DDBJ databases">
        <title>Phages are important unrecognized players in the ecology of the oral pathogen Porphyromonas gingivalis.</title>
        <authorList>
            <person name="Matrishin C.B."/>
            <person name="Kauffman K.M."/>
        </authorList>
    </citation>
    <scope>NUCLEOTIDE SEQUENCE</scope>
    <source>
        <strain evidence="3">ATCC 49417</strain>
    </source>
</reference>
<dbReference type="PANTHER" id="PTHR12526:SF630">
    <property type="entry name" value="GLYCOSYLTRANSFERASE"/>
    <property type="match status" value="1"/>
</dbReference>
<dbReference type="EMBL" id="CP116614">
    <property type="protein sequence ID" value="WCG02994.1"/>
    <property type="molecule type" value="Genomic_DNA"/>
</dbReference>
<dbReference type="CDD" id="cd03811">
    <property type="entry name" value="GT4_GT28_WabH-like"/>
    <property type="match status" value="1"/>
</dbReference>
<dbReference type="Pfam" id="PF00534">
    <property type="entry name" value="Glycos_transf_1"/>
    <property type="match status" value="1"/>
</dbReference>
<proteinExistence type="predicted"/>
<gene>
    <name evidence="3" type="ORF">NY151_10135</name>
</gene>
<dbReference type="GO" id="GO:0016757">
    <property type="term" value="F:glycosyltransferase activity"/>
    <property type="evidence" value="ECO:0007669"/>
    <property type="project" value="InterPro"/>
</dbReference>
<dbReference type="Gene3D" id="3.40.50.2000">
    <property type="entry name" value="Glycogen Phosphorylase B"/>
    <property type="match status" value="2"/>
</dbReference>
<evidence type="ECO:0000313" key="3">
    <source>
        <dbReference type="EMBL" id="WCG02994.1"/>
    </source>
</evidence>
<dbReference type="InterPro" id="IPR001296">
    <property type="entry name" value="Glyco_trans_1"/>
</dbReference>
<sequence>MKIVHCIYSFNVGGAETMLVDIVNEQVASHDVTLIIVNDSYSQILLDQIDRRVSIIRIKRKAGSLNPWSFIHLNYILYTGKYDIIHLHSPSLSRVLLGTMKSKIVYTTHCLGVDIKDILRGGHVFAISESVRNDLLVRGQGIINADRIVVVPNGVRFDAIRSRIEYRSSHRFSIINVARLDSELKGQDILIRAIALLKNRGIEHLCVDFIGEGRSRELLENLSEDLDVSEQVRFLGLKDREYIYQHLCEYDLMCHPSRFEGFGLTVAEGMAAKLPVLVATGDGPYEIIGQGKYGFSFENGSVESCADMLQYIVEHYDEALQKVEQSYEHIETNYSLRKMVAEYFEEYQNALIDCDQKKEI</sequence>
<feature type="domain" description="Glycosyl transferase family 1" evidence="1">
    <location>
        <begin position="171"/>
        <end position="321"/>
    </location>
</feature>
<evidence type="ECO:0000259" key="2">
    <source>
        <dbReference type="Pfam" id="PF13439"/>
    </source>
</evidence>
<feature type="domain" description="Glycosyltransferase subfamily 4-like N-terminal" evidence="2">
    <location>
        <begin position="12"/>
        <end position="156"/>
    </location>
</feature>
<accession>A0AAE9XIP2</accession>
<evidence type="ECO:0000259" key="1">
    <source>
        <dbReference type="Pfam" id="PF00534"/>
    </source>
</evidence>